<protein>
    <submittedName>
        <fullName evidence="2">Uncharacterized protein</fullName>
    </submittedName>
</protein>
<name>A0A3N2Q9U2_SODAK</name>
<proteinExistence type="predicted"/>
<keyword evidence="1" id="KW-1133">Transmembrane helix</keyword>
<evidence type="ECO:0000256" key="1">
    <source>
        <dbReference type="SAM" id="Phobius"/>
    </source>
</evidence>
<keyword evidence="3" id="KW-1185">Reference proteome</keyword>
<dbReference type="EMBL" id="ML119051">
    <property type="protein sequence ID" value="ROT43477.1"/>
    <property type="molecule type" value="Genomic_DNA"/>
</dbReference>
<accession>A0A3N2Q9U2</accession>
<dbReference type="RefSeq" id="XP_028471283.1">
    <property type="nucleotide sequence ID" value="XM_028615316.1"/>
</dbReference>
<reference evidence="2 3" key="1">
    <citation type="journal article" date="2018" name="Mol. Ecol.">
        <title>The obligate alkalophilic soda-lake fungus Sodiomyces alkalinus has shifted to a protein diet.</title>
        <authorList>
            <person name="Grum-Grzhimaylo A.A."/>
            <person name="Falkoski D.L."/>
            <person name="van den Heuvel J."/>
            <person name="Valero-Jimenez C.A."/>
            <person name="Min B."/>
            <person name="Choi I.G."/>
            <person name="Lipzen A."/>
            <person name="Daum C.G."/>
            <person name="Aanen D.K."/>
            <person name="Tsang A."/>
            <person name="Henrissat B."/>
            <person name="Bilanenko E.N."/>
            <person name="de Vries R.P."/>
            <person name="van Kan J.A.L."/>
            <person name="Grigoriev I.V."/>
            <person name="Debets A.J.M."/>
        </authorList>
    </citation>
    <scope>NUCLEOTIDE SEQUENCE [LARGE SCALE GENOMIC DNA]</scope>
    <source>
        <strain evidence="2 3">F11</strain>
    </source>
</reference>
<keyword evidence="1" id="KW-0812">Transmembrane</keyword>
<organism evidence="2 3">
    <name type="scientific">Sodiomyces alkalinus (strain CBS 110278 / VKM F-3762 / F11)</name>
    <name type="common">Alkaliphilic filamentous fungus</name>
    <dbReference type="NCBI Taxonomy" id="1314773"/>
    <lineage>
        <taxon>Eukaryota</taxon>
        <taxon>Fungi</taxon>
        <taxon>Dikarya</taxon>
        <taxon>Ascomycota</taxon>
        <taxon>Pezizomycotina</taxon>
        <taxon>Sordariomycetes</taxon>
        <taxon>Hypocreomycetidae</taxon>
        <taxon>Glomerellales</taxon>
        <taxon>Plectosphaerellaceae</taxon>
        <taxon>Sodiomyces</taxon>
    </lineage>
</organism>
<sequence length="101" mass="11908">MLTEHRIRCNVQQWRPLFFEDTRRTDRTMTPTSIHEPVILCSCLIFLFLDLIMSTRPLYIGVLLAWSGRCILLHYLSIAPTHPFYSLFCFSILELPFPFSV</sequence>
<feature type="transmembrane region" description="Helical" evidence="1">
    <location>
        <begin position="34"/>
        <end position="51"/>
    </location>
</feature>
<dbReference type="GeneID" id="39583793"/>
<gene>
    <name evidence="2" type="ORF">SODALDRAFT_40012</name>
</gene>
<evidence type="ECO:0000313" key="2">
    <source>
        <dbReference type="EMBL" id="ROT43477.1"/>
    </source>
</evidence>
<keyword evidence="1" id="KW-0472">Membrane</keyword>
<dbReference type="Proteomes" id="UP000272025">
    <property type="component" value="Unassembled WGS sequence"/>
</dbReference>
<dbReference type="AlphaFoldDB" id="A0A3N2Q9U2"/>
<evidence type="ECO:0000313" key="3">
    <source>
        <dbReference type="Proteomes" id="UP000272025"/>
    </source>
</evidence>
<feature type="transmembrane region" description="Helical" evidence="1">
    <location>
        <begin position="82"/>
        <end position="99"/>
    </location>
</feature>